<sequence>MKSHFKGAAMTIPNRHGQPWSPDEVAYLREAVNTTRYQDIADHLGRTLTAVRVKAFSEDVNPSTIGERNRNSKHSDHDVELCRALYAEGLTPSVIAEKMEIPKGTVCAIVHHRIRQFPTPGGSFQQ</sequence>
<proteinExistence type="predicted"/>
<dbReference type="Proteomes" id="UP000000642">
    <property type="component" value="Chromosome"/>
</dbReference>
<reference evidence="1 2" key="1">
    <citation type="journal article" date="2006" name="PLoS Genet.">
        <title>The complete genome sequence and comparative genome analysis of the high pathogenicity Yersinia enterocolitica strain 8081.</title>
        <authorList>
            <person name="Thomson N.R."/>
            <person name="Howard S."/>
            <person name="Wren B.W."/>
            <person name="Holden M.T.G."/>
            <person name="Crossman L."/>
            <person name="Challis G.L."/>
            <person name="Churcher C."/>
            <person name="Mungall K."/>
            <person name="Brooks K."/>
            <person name="Chillingworth T."/>
            <person name="Feltwell T."/>
            <person name="Abdellah Z."/>
            <person name="Hauser H."/>
            <person name="Jagels K."/>
            <person name="Maddison M."/>
            <person name="Moule S."/>
            <person name="Sanders M."/>
            <person name="Whitehead S."/>
            <person name="Quail M.A."/>
            <person name="Dougan G."/>
            <person name="Parkhill J."/>
            <person name="Prentice M.B."/>
        </authorList>
    </citation>
    <scope>NUCLEOTIDE SEQUENCE [LARGE SCALE GENOMIC DNA]</scope>
    <source>
        <strain evidence="2">NCTC 13174 / 8081</strain>
    </source>
</reference>
<gene>
    <name evidence="1" type="ORF">YE0860A</name>
</gene>
<dbReference type="KEGG" id="yen:YE0860A"/>
<dbReference type="eggNOG" id="ENOG5032B8G">
    <property type="taxonomic scope" value="Bacteria"/>
</dbReference>
<dbReference type="CDD" id="cd00167">
    <property type="entry name" value="SANT"/>
    <property type="match status" value="1"/>
</dbReference>
<organism evidence="1 2">
    <name type="scientific">Yersinia enterocolitica serotype O:8 / biotype 1B (strain NCTC 13174 / 8081)</name>
    <dbReference type="NCBI Taxonomy" id="393305"/>
    <lineage>
        <taxon>Bacteria</taxon>
        <taxon>Pseudomonadati</taxon>
        <taxon>Pseudomonadota</taxon>
        <taxon>Gammaproteobacteria</taxon>
        <taxon>Enterobacterales</taxon>
        <taxon>Yersiniaceae</taxon>
        <taxon>Yersinia</taxon>
    </lineage>
</organism>
<accession>A1JK49</accession>
<evidence type="ECO:0000313" key="2">
    <source>
        <dbReference type="Proteomes" id="UP000000642"/>
    </source>
</evidence>
<dbReference type="OrthoDB" id="5875807at2"/>
<evidence type="ECO:0000313" key="1">
    <source>
        <dbReference type="EMBL" id="CAL10962.1"/>
    </source>
</evidence>
<dbReference type="AlphaFoldDB" id="A1JK49"/>
<protein>
    <submittedName>
        <fullName evidence="1">Hypothetical phage-related protein</fullName>
    </submittedName>
</protein>
<dbReference type="HOGENOM" id="CLU_168371_0_0_6"/>
<dbReference type="EMBL" id="AM286415">
    <property type="protein sequence ID" value="CAL10962.1"/>
    <property type="molecule type" value="Genomic_DNA"/>
</dbReference>
<name>A1JK49_YERE8</name>
<dbReference type="InterPro" id="IPR001005">
    <property type="entry name" value="SANT/Myb"/>
</dbReference>
<dbReference type="PATRIC" id="fig|393305.7.peg.957"/>